<feature type="signal peptide" evidence="2">
    <location>
        <begin position="1"/>
        <end position="23"/>
    </location>
</feature>
<dbReference type="Gene3D" id="3.40.190.10">
    <property type="entry name" value="Periplasmic binding protein-like II"/>
    <property type="match status" value="2"/>
</dbReference>
<dbReference type="Proteomes" id="UP000193224">
    <property type="component" value="Unassembled WGS sequence"/>
</dbReference>
<dbReference type="AlphaFoldDB" id="A0A1X7BWB9"/>
<evidence type="ECO:0000313" key="5">
    <source>
        <dbReference type="Proteomes" id="UP000193224"/>
    </source>
</evidence>
<dbReference type="SUPFAM" id="SSF53850">
    <property type="entry name" value="Periplasmic binding protein-like II"/>
    <property type="match status" value="1"/>
</dbReference>
<reference evidence="4 5" key="1">
    <citation type="submission" date="2017-03" db="EMBL/GenBank/DDBJ databases">
        <authorList>
            <person name="Afonso C.L."/>
            <person name="Miller P.J."/>
            <person name="Scott M.A."/>
            <person name="Spackman E."/>
            <person name="Goraichik I."/>
            <person name="Dimitrov K.M."/>
            <person name="Suarez D.L."/>
            <person name="Swayne D.E."/>
        </authorList>
    </citation>
    <scope>NUCLEOTIDE SEQUENCE [LARGE SCALE GENOMIC DNA]</scope>
    <source>
        <strain evidence="4 5">CECT 7745</strain>
    </source>
</reference>
<evidence type="ECO:0000256" key="2">
    <source>
        <dbReference type="SAM" id="SignalP"/>
    </source>
</evidence>
<dbReference type="NCBIfam" id="TIGR03871">
    <property type="entry name" value="ABC_peri_MoxJ_2"/>
    <property type="match status" value="1"/>
</dbReference>
<dbReference type="PANTHER" id="PTHR35936:SF17">
    <property type="entry name" value="ARGININE-BINDING EXTRACELLULAR PROTEIN ARTP"/>
    <property type="match status" value="1"/>
</dbReference>
<keyword evidence="1 2" id="KW-0732">Signal</keyword>
<evidence type="ECO:0000313" key="4">
    <source>
        <dbReference type="EMBL" id="SMC13926.1"/>
    </source>
</evidence>
<dbReference type="PANTHER" id="PTHR35936">
    <property type="entry name" value="MEMBRANE-BOUND LYTIC MUREIN TRANSGLYCOSYLASE F"/>
    <property type="match status" value="1"/>
</dbReference>
<dbReference type="SMART" id="SM00062">
    <property type="entry name" value="PBPb"/>
    <property type="match status" value="1"/>
</dbReference>
<gene>
    <name evidence="4" type="ORF">ROA7745_03788</name>
</gene>
<dbReference type="EMBL" id="FWXB01000018">
    <property type="protein sequence ID" value="SMC13926.1"/>
    <property type="molecule type" value="Genomic_DNA"/>
</dbReference>
<protein>
    <submittedName>
        <fullName evidence="4">Bacterial extracellular solute-binding proteins, family 3</fullName>
    </submittedName>
</protein>
<evidence type="ECO:0000256" key="1">
    <source>
        <dbReference type="ARBA" id="ARBA00022729"/>
    </source>
</evidence>
<sequence length="278" mass="30313">MKMPAWARTLLLIGALLSAAPLAAQTSDLVSQSSLRVCADPANAPMSDKAGNGFENKLAEFVAAKLDLPLKYEWYPMATGFIRNTLRANKCDLVIGYAQGHEMVLNTNHYFTSAYTIVTRKADEIAAVDALSDERLKGLSIGIVAGSPPATHLARNGLIAKARPYNLVVDRRHESPIVDMLGDLNAGEIDAALLWGPIAGPLVKSDFPDLQVTPLLKETLPPRLFFRITMGVRQGEKVWQRKLNSLIRRNQDEINGILVEAGVPLLTDMGSEMLDLAQ</sequence>
<dbReference type="InterPro" id="IPR001638">
    <property type="entry name" value="Solute-binding_3/MltF_N"/>
</dbReference>
<dbReference type="Pfam" id="PF00497">
    <property type="entry name" value="SBP_bac_3"/>
    <property type="match status" value="1"/>
</dbReference>
<name>A0A1X7BWB9_9RHOB</name>
<proteinExistence type="predicted"/>
<organism evidence="4 5">
    <name type="scientific">Roseovarius aestuarii</name>
    <dbReference type="NCBI Taxonomy" id="475083"/>
    <lineage>
        <taxon>Bacteria</taxon>
        <taxon>Pseudomonadati</taxon>
        <taxon>Pseudomonadota</taxon>
        <taxon>Alphaproteobacteria</taxon>
        <taxon>Rhodobacterales</taxon>
        <taxon>Roseobacteraceae</taxon>
        <taxon>Roseovarius</taxon>
    </lineage>
</organism>
<feature type="domain" description="Solute-binding protein family 3/N-terminal" evidence="3">
    <location>
        <begin position="34"/>
        <end position="261"/>
    </location>
</feature>
<accession>A0A1X7BWB9</accession>
<evidence type="ECO:0000259" key="3">
    <source>
        <dbReference type="SMART" id="SM00062"/>
    </source>
</evidence>
<dbReference type="InterPro" id="IPR022448">
    <property type="entry name" value="Quinoprotein_dehydrogenase"/>
</dbReference>
<keyword evidence="5" id="KW-1185">Reference proteome</keyword>
<feature type="chain" id="PRO_5010856142" evidence="2">
    <location>
        <begin position="24"/>
        <end position="278"/>
    </location>
</feature>